<organism evidence="1 2">
    <name type="scientific">Wocania arenilitoris</name>
    <dbReference type="NCBI Taxonomy" id="2044858"/>
    <lineage>
        <taxon>Bacteria</taxon>
        <taxon>Pseudomonadati</taxon>
        <taxon>Bacteroidota</taxon>
        <taxon>Flavobacteriia</taxon>
        <taxon>Flavobacteriales</taxon>
        <taxon>Flavobacteriaceae</taxon>
        <taxon>Wocania</taxon>
    </lineage>
</organism>
<dbReference type="EMBL" id="JAKKDU010000020">
    <property type="protein sequence ID" value="MCF7569485.1"/>
    <property type="molecule type" value="Genomic_DNA"/>
</dbReference>
<evidence type="ECO:0000313" key="1">
    <source>
        <dbReference type="EMBL" id="MCF7569485.1"/>
    </source>
</evidence>
<comment type="caution">
    <text evidence="1">The sequence shown here is derived from an EMBL/GenBank/DDBJ whole genome shotgun (WGS) entry which is preliminary data.</text>
</comment>
<reference evidence="1" key="1">
    <citation type="submission" date="2022-01" db="EMBL/GenBank/DDBJ databases">
        <title>Draft genome sequence of Sabulilitoribacter arenilitoris KCTC 52401.</title>
        <authorList>
            <person name="Oh J.-S."/>
        </authorList>
    </citation>
    <scope>NUCLEOTIDE SEQUENCE</scope>
    <source>
        <strain evidence="1">HMF6543</strain>
    </source>
</reference>
<evidence type="ECO:0000313" key="2">
    <source>
        <dbReference type="Proteomes" id="UP001199795"/>
    </source>
</evidence>
<protein>
    <submittedName>
        <fullName evidence="1">Uncharacterized protein</fullName>
    </submittedName>
</protein>
<dbReference type="AlphaFoldDB" id="A0AAE3JQS4"/>
<dbReference type="RefSeq" id="WP_237240815.1">
    <property type="nucleotide sequence ID" value="NZ_JAKKDU010000020.1"/>
</dbReference>
<name>A0AAE3JQS4_9FLAO</name>
<dbReference type="Proteomes" id="UP001199795">
    <property type="component" value="Unassembled WGS sequence"/>
</dbReference>
<gene>
    <name evidence="1" type="ORF">L3X37_14120</name>
</gene>
<accession>A0AAE3JQS4</accession>
<proteinExistence type="predicted"/>
<sequence length="60" mass="6859">MAIGIFNKTIPQVFNNSSLRLVLPNNENIKAINDMVFISVAIIMNMTPEYIRESDVLKYN</sequence>
<keyword evidence="2" id="KW-1185">Reference proteome</keyword>